<dbReference type="PANTHER" id="PTHR24198:SF165">
    <property type="entry name" value="ANKYRIN REPEAT-CONTAINING PROTEIN-RELATED"/>
    <property type="match status" value="1"/>
</dbReference>
<dbReference type="OrthoDB" id="20872at2759"/>
<organism evidence="6 7">
    <name type="scientific">Tuber magnatum</name>
    <name type="common">white Piedmont truffle</name>
    <dbReference type="NCBI Taxonomy" id="42249"/>
    <lineage>
        <taxon>Eukaryota</taxon>
        <taxon>Fungi</taxon>
        <taxon>Dikarya</taxon>
        <taxon>Ascomycota</taxon>
        <taxon>Pezizomycotina</taxon>
        <taxon>Pezizomycetes</taxon>
        <taxon>Pezizales</taxon>
        <taxon>Tuberaceae</taxon>
        <taxon>Tuber</taxon>
    </lineage>
</organism>
<gene>
    <name evidence="6" type="ORF">C7212DRAFT_217088</name>
</gene>
<dbReference type="STRING" id="42249.A0A317SJ22"/>
<evidence type="ECO:0000256" key="3">
    <source>
        <dbReference type="PROSITE-ProRule" id="PRU00023"/>
    </source>
</evidence>
<evidence type="ECO:0000256" key="2">
    <source>
        <dbReference type="ARBA" id="ARBA00023043"/>
    </source>
</evidence>
<keyword evidence="2 3" id="KW-0040">ANK repeat</keyword>
<evidence type="ECO:0000256" key="4">
    <source>
        <dbReference type="SAM" id="MobiDB-lite"/>
    </source>
</evidence>
<name>A0A317SJ22_9PEZI</name>
<dbReference type="InterPro" id="IPR036770">
    <property type="entry name" value="Ankyrin_rpt-contain_sf"/>
</dbReference>
<keyword evidence="5" id="KW-0472">Membrane</keyword>
<keyword evidence="1" id="KW-0677">Repeat</keyword>
<evidence type="ECO:0000256" key="1">
    <source>
        <dbReference type="ARBA" id="ARBA00022737"/>
    </source>
</evidence>
<keyword evidence="5" id="KW-0812">Transmembrane</keyword>
<sequence>GRTPLTWAMVGGHEGVVKLLLERRDIDPNTADSSGRTPLPWAAERGHGGIVKLILDRDDVNPDIPDLGGNTPLELSLSRGHTRTVELLSKPQPPLPAPVDPNRVPEHSSPEPLDPPQSPSQLITSACISPPEPLPRDTRPFLGIAIRRIMIISSLIFFLLFSSCHWSLLLNHPNPSLSPMMTILYIRGGFGQSFQ</sequence>
<keyword evidence="5" id="KW-1133">Transmembrane helix</keyword>
<reference evidence="6 7" key="1">
    <citation type="submission" date="2018-03" db="EMBL/GenBank/DDBJ databases">
        <title>Genomes of Pezizomycetes fungi and the evolution of truffles.</title>
        <authorList>
            <person name="Murat C."/>
            <person name="Payen T."/>
            <person name="Noel B."/>
            <person name="Kuo A."/>
            <person name="Martin F.M."/>
        </authorList>
    </citation>
    <scope>NUCLEOTIDE SEQUENCE [LARGE SCALE GENOMIC DNA]</scope>
    <source>
        <strain evidence="6">091103-1</strain>
    </source>
</reference>
<dbReference type="EMBL" id="PYWC01000083">
    <property type="protein sequence ID" value="PWW73261.1"/>
    <property type="molecule type" value="Genomic_DNA"/>
</dbReference>
<dbReference type="PROSITE" id="PS50297">
    <property type="entry name" value="ANK_REP_REGION"/>
    <property type="match status" value="1"/>
</dbReference>
<feature type="non-terminal residue" evidence="6">
    <location>
        <position position="1"/>
    </location>
</feature>
<keyword evidence="7" id="KW-1185">Reference proteome</keyword>
<evidence type="ECO:0000256" key="5">
    <source>
        <dbReference type="SAM" id="Phobius"/>
    </source>
</evidence>
<comment type="caution">
    <text evidence="6">The sequence shown here is derived from an EMBL/GenBank/DDBJ whole genome shotgun (WGS) entry which is preliminary data.</text>
</comment>
<feature type="region of interest" description="Disordered" evidence="4">
    <location>
        <begin position="88"/>
        <end position="121"/>
    </location>
</feature>
<dbReference type="SUPFAM" id="SSF48403">
    <property type="entry name" value="Ankyrin repeat"/>
    <property type="match status" value="1"/>
</dbReference>
<feature type="repeat" description="ANK" evidence="3">
    <location>
        <begin position="1"/>
        <end position="23"/>
    </location>
</feature>
<dbReference type="AlphaFoldDB" id="A0A317SJ22"/>
<dbReference type="Pfam" id="PF12796">
    <property type="entry name" value="Ank_2"/>
    <property type="match status" value="1"/>
</dbReference>
<protein>
    <submittedName>
        <fullName evidence="6">Ankyrin</fullName>
    </submittedName>
</protein>
<dbReference type="Gene3D" id="1.25.40.20">
    <property type="entry name" value="Ankyrin repeat-containing domain"/>
    <property type="match status" value="1"/>
</dbReference>
<feature type="transmembrane region" description="Helical" evidence="5">
    <location>
        <begin position="149"/>
        <end position="169"/>
    </location>
</feature>
<accession>A0A317SJ22</accession>
<dbReference type="PROSITE" id="PS50088">
    <property type="entry name" value="ANK_REPEAT"/>
    <property type="match status" value="1"/>
</dbReference>
<proteinExistence type="predicted"/>
<evidence type="ECO:0000313" key="7">
    <source>
        <dbReference type="Proteomes" id="UP000246991"/>
    </source>
</evidence>
<dbReference type="SMART" id="SM00248">
    <property type="entry name" value="ANK"/>
    <property type="match status" value="3"/>
</dbReference>
<dbReference type="PANTHER" id="PTHR24198">
    <property type="entry name" value="ANKYRIN REPEAT AND PROTEIN KINASE DOMAIN-CONTAINING PROTEIN"/>
    <property type="match status" value="1"/>
</dbReference>
<dbReference type="Proteomes" id="UP000246991">
    <property type="component" value="Unassembled WGS sequence"/>
</dbReference>
<evidence type="ECO:0000313" key="6">
    <source>
        <dbReference type="EMBL" id="PWW73261.1"/>
    </source>
</evidence>
<dbReference type="InterPro" id="IPR002110">
    <property type="entry name" value="Ankyrin_rpt"/>
</dbReference>